<dbReference type="PANTHER" id="PTHR10380">
    <property type="entry name" value="CUTICLE PROTEIN"/>
    <property type="match status" value="1"/>
</dbReference>
<dbReference type="InterPro" id="IPR031311">
    <property type="entry name" value="CHIT_BIND_RR_consensus"/>
</dbReference>
<protein>
    <submittedName>
        <fullName evidence="5">Uncharacterized protein</fullName>
    </submittedName>
</protein>
<evidence type="ECO:0000256" key="1">
    <source>
        <dbReference type="ARBA" id="ARBA00022460"/>
    </source>
</evidence>
<dbReference type="PANTHER" id="PTHR10380:SF173">
    <property type="entry name" value="CUTICULAR PROTEIN 47EF, ISOFORM C-RELATED"/>
    <property type="match status" value="1"/>
</dbReference>
<evidence type="ECO:0000313" key="5">
    <source>
        <dbReference type="EMBL" id="CAB3261262.1"/>
    </source>
</evidence>
<keyword evidence="2 4" id="KW-0732">Signal</keyword>
<dbReference type="AlphaFoldDB" id="A0A8S1BVN5"/>
<reference evidence="5 6" key="1">
    <citation type="submission" date="2020-04" db="EMBL/GenBank/DDBJ databases">
        <authorList>
            <person name="Wallbank WR R."/>
            <person name="Pardo Diaz C."/>
            <person name="Kozak K."/>
            <person name="Martin S."/>
            <person name="Jiggins C."/>
            <person name="Moest M."/>
            <person name="Warren A I."/>
            <person name="Byers J.R.P. K."/>
            <person name="Montejo-Kovacevich G."/>
            <person name="Yen C E."/>
        </authorList>
    </citation>
    <scope>NUCLEOTIDE SEQUENCE [LARGE SCALE GENOMIC DNA]</scope>
</reference>
<evidence type="ECO:0000256" key="3">
    <source>
        <dbReference type="PROSITE-ProRule" id="PRU00497"/>
    </source>
</evidence>
<proteinExistence type="predicted"/>
<name>A0A8S1BVN5_ARCPL</name>
<organism evidence="5 6">
    <name type="scientific">Arctia plantaginis</name>
    <name type="common">Wood tiger moth</name>
    <name type="synonym">Phalaena plantaginis</name>
    <dbReference type="NCBI Taxonomy" id="874455"/>
    <lineage>
        <taxon>Eukaryota</taxon>
        <taxon>Metazoa</taxon>
        <taxon>Ecdysozoa</taxon>
        <taxon>Arthropoda</taxon>
        <taxon>Hexapoda</taxon>
        <taxon>Insecta</taxon>
        <taxon>Pterygota</taxon>
        <taxon>Neoptera</taxon>
        <taxon>Endopterygota</taxon>
        <taxon>Lepidoptera</taxon>
        <taxon>Glossata</taxon>
        <taxon>Ditrysia</taxon>
        <taxon>Noctuoidea</taxon>
        <taxon>Erebidae</taxon>
        <taxon>Arctiinae</taxon>
        <taxon>Arctia</taxon>
    </lineage>
</organism>
<feature type="signal peptide" evidence="4">
    <location>
        <begin position="1"/>
        <end position="16"/>
    </location>
</feature>
<keyword evidence="6" id="KW-1185">Reference proteome</keyword>
<dbReference type="InterPro" id="IPR000618">
    <property type="entry name" value="Insect_cuticle"/>
</dbReference>
<dbReference type="OrthoDB" id="7998177at2759"/>
<dbReference type="PROSITE" id="PS51155">
    <property type="entry name" value="CHIT_BIND_RR_2"/>
    <property type="match status" value="1"/>
</dbReference>
<keyword evidence="1 3" id="KW-0193">Cuticle</keyword>
<gene>
    <name evidence="5" type="ORF">APLA_LOCUS17730</name>
</gene>
<dbReference type="PRINTS" id="PR00947">
    <property type="entry name" value="CUTICLE"/>
</dbReference>
<accession>A0A8S1BVN5</accession>
<feature type="chain" id="PRO_5035925807" evidence="4">
    <location>
        <begin position="17"/>
        <end position="135"/>
    </location>
</feature>
<dbReference type="PROSITE" id="PS00233">
    <property type="entry name" value="CHIT_BIND_RR_1"/>
    <property type="match status" value="1"/>
</dbReference>
<dbReference type="Pfam" id="PF00379">
    <property type="entry name" value="Chitin_bind_4"/>
    <property type="match status" value="1"/>
</dbReference>
<evidence type="ECO:0000256" key="2">
    <source>
        <dbReference type="ARBA" id="ARBA00022729"/>
    </source>
</evidence>
<comment type="caution">
    <text evidence="5">The sequence shown here is derived from an EMBL/GenBank/DDBJ whole genome shotgun (WGS) entry which is preliminary data.</text>
</comment>
<dbReference type="InterPro" id="IPR050468">
    <property type="entry name" value="Cuticle_Struct_Prot"/>
</dbReference>
<dbReference type="GO" id="GO:0062129">
    <property type="term" value="C:chitin-based extracellular matrix"/>
    <property type="evidence" value="ECO:0007669"/>
    <property type="project" value="TreeGrafter"/>
</dbReference>
<sequence>MKFFAVLAVALACAAADVAHLKDDYAPIVKSSYDIGPDGAFQYAYETGNGISAQAQGALKDPQSDHAAQVVQGGYKYVSPDGTPIEVSYTADEEGFKPQGSHLPVPPPIPEAIERSLAYIAAHPPPVESAVKSKF</sequence>
<dbReference type="EMBL" id="CADEBC010000858">
    <property type="protein sequence ID" value="CAB3261262.1"/>
    <property type="molecule type" value="Genomic_DNA"/>
</dbReference>
<evidence type="ECO:0000256" key="4">
    <source>
        <dbReference type="SAM" id="SignalP"/>
    </source>
</evidence>
<evidence type="ECO:0000313" key="6">
    <source>
        <dbReference type="Proteomes" id="UP000494106"/>
    </source>
</evidence>
<dbReference type="GO" id="GO:0008010">
    <property type="term" value="F:structural constituent of chitin-based larval cuticle"/>
    <property type="evidence" value="ECO:0007669"/>
    <property type="project" value="TreeGrafter"/>
</dbReference>
<dbReference type="Proteomes" id="UP000494106">
    <property type="component" value="Unassembled WGS sequence"/>
</dbReference>